<accession>A0ABR0ZQN6</accession>
<proteinExistence type="inferred from homology"/>
<evidence type="ECO:0000256" key="5">
    <source>
        <dbReference type="ARBA" id="ARBA00023136"/>
    </source>
</evidence>
<feature type="transmembrane region" description="Helical" evidence="7">
    <location>
        <begin position="26"/>
        <end position="47"/>
    </location>
</feature>
<keyword evidence="9" id="KW-1185">Reference proteome</keyword>
<name>A0ABR0ZQN6_HUSHU</name>
<feature type="transmembrane region" description="Helical" evidence="7">
    <location>
        <begin position="86"/>
        <end position="112"/>
    </location>
</feature>
<sequence>MQQSSTPSTVHALDAAGQFAKRRRTALWFTVALLVLSLIILVLGLAAGTRTGNVDVAGYYPGIILSFGSFLALVGINLVENRRPMLVASIIFISIGVIAAFFCAIVDGVIAAEFIDRRPLSEGRCQFYSSGSGYAYDSYHTEVLCYTFSSKCKLRVKSNTCYCCDLYNCESPERYSKYYEYTGVSSCMDASHLYRLLWASVVLNVLGLFLGIVTAAILGAFKDIKPVSQISCSSAPPHILYNPAQQVLTYAGFCPSNQALPAYPNYPLPVQHHSGFQAPSSADTPLPDDSQASSSYVLSPNAPSLYTPPYNPGDKPPPYAS</sequence>
<evidence type="ECO:0000256" key="2">
    <source>
        <dbReference type="ARBA" id="ARBA00007903"/>
    </source>
</evidence>
<feature type="compositionally biased region" description="Pro residues" evidence="6">
    <location>
        <begin position="309"/>
        <end position="321"/>
    </location>
</feature>
<comment type="subcellular location">
    <subcellularLocation>
        <location evidence="1">Membrane</location>
        <topology evidence="1">Multi-pass membrane protein</topology>
    </subcellularLocation>
</comment>
<dbReference type="Pfam" id="PF14967">
    <property type="entry name" value="FAM70"/>
    <property type="match status" value="1"/>
</dbReference>
<comment type="similarity">
    <text evidence="2">Belongs to the TMEM255 family.</text>
</comment>
<dbReference type="PANTHER" id="PTHR33721">
    <property type="entry name" value="TRANSMEMBRANE PROTEIN 255B-LIKE"/>
    <property type="match status" value="1"/>
</dbReference>
<feature type="compositionally biased region" description="Polar residues" evidence="6">
    <location>
        <begin position="290"/>
        <end position="304"/>
    </location>
</feature>
<evidence type="ECO:0000313" key="9">
    <source>
        <dbReference type="Proteomes" id="UP001369086"/>
    </source>
</evidence>
<protein>
    <submittedName>
        <fullName evidence="8">Transmembrane protein 255B-like</fullName>
    </submittedName>
</protein>
<keyword evidence="5 7" id="KW-0472">Membrane</keyword>
<organism evidence="8 9">
    <name type="scientific">Huso huso</name>
    <name type="common">Beluga</name>
    <name type="synonym">Acipenser huso</name>
    <dbReference type="NCBI Taxonomy" id="61971"/>
    <lineage>
        <taxon>Eukaryota</taxon>
        <taxon>Metazoa</taxon>
        <taxon>Chordata</taxon>
        <taxon>Craniata</taxon>
        <taxon>Vertebrata</taxon>
        <taxon>Euteleostomi</taxon>
        <taxon>Actinopterygii</taxon>
        <taxon>Chondrostei</taxon>
        <taxon>Acipenseriformes</taxon>
        <taxon>Acipenseridae</taxon>
        <taxon>Huso</taxon>
    </lineage>
</organism>
<evidence type="ECO:0000256" key="6">
    <source>
        <dbReference type="SAM" id="MobiDB-lite"/>
    </source>
</evidence>
<evidence type="ECO:0000256" key="7">
    <source>
        <dbReference type="SAM" id="Phobius"/>
    </source>
</evidence>
<reference evidence="8 9" key="1">
    <citation type="submission" date="2021-05" db="EMBL/GenBank/DDBJ databases">
        <authorList>
            <person name="Zahm M."/>
            <person name="Klopp C."/>
            <person name="Cabau C."/>
            <person name="Kuhl H."/>
            <person name="Suciu R."/>
            <person name="Ciorpac M."/>
            <person name="Holostenco D."/>
            <person name="Gessner J."/>
            <person name="Wuertz S."/>
            <person name="Hohne C."/>
            <person name="Stock M."/>
            <person name="Gislard M."/>
            <person name="Lluch J."/>
            <person name="Milhes M."/>
            <person name="Lampietro C."/>
            <person name="Lopez Roques C."/>
            <person name="Donnadieu C."/>
            <person name="Du K."/>
            <person name="Schartl M."/>
            <person name="Guiguen Y."/>
        </authorList>
    </citation>
    <scope>NUCLEOTIDE SEQUENCE [LARGE SCALE GENOMIC DNA]</scope>
    <source>
        <strain evidence="8">Hh-F2</strain>
        <tissue evidence="8">Blood</tissue>
    </source>
</reference>
<evidence type="ECO:0000313" key="8">
    <source>
        <dbReference type="EMBL" id="KAK6487127.1"/>
    </source>
</evidence>
<comment type="caution">
    <text evidence="8">The sequence shown here is derived from an EMBL/GenBank/DDBJ whole genome shotgun (WGS) entry which is preliminary data.</text>
</comment>
<feature type="region of interest" description="Disordered" evidence="6">
    <location>
        <begin position="277"/>
        <end position="321"/>
    </location>
</feature>
<keyword evidence="4 7" id="KW-1133">Transmembrane helix</keyword>
<gene>
    <name evidence="8" type="ORF">HHUSO_G10874</name>
</gene>
<keyword evidence="3 7" id="KW-0812">Transmembrane</keyword>
<evidence type="ECO:0000256" key="4">
    <source>
        <dbReference type="ARBA" id="ARBA00022989"/>
    </source>
</evidence>
<dbReference type="InterPro" id="IPR028014">
    <property type="entry name" value="TMEM255"/>
</dbReference>
<dbReference type="EMBL" id="JAHFZB010000008">
    <property type="protein sequence ID" value="KAK6487127.1"/>
    <property type="molecule type" value="Genomic_DNA"/>
</dbReference>
<feature type="transmembrane region" description="Helical" evidence="7">
    <location>
        <begin position="59"/>
        <end position="79"/>
    </location>
</feature>
<feature type="transmembrane region" description="Helical" evidence="7">
    <location>
        <begin position="196"/>
        <end position="221"/>
    </location>
</feature>
<dbReference type="Proteomes" id="UP001369086">
    <property type="component" value="Unassembled WGS sequence"/>
</dbReference>
<evidence type="ECO:0000256" key="1">
    <source>
        <dbReference type="ARBA" id="ARBA00004141"/>
    </source>
</evidence>
<evidence type="ECO:0000256" key="3">
    <source>
        <dbReference type="ARBA" id="ARBA00022692"/>
    </source>
</evidence>
<dbReference type="PANTHER" id="PTHR33721:SF3">
    <property type="entry name" value="TRANSMEMBRANE PROTEIN 255B"/>
    <property type="match status" value="1"/>
</dbReference>